<dbReference type="SUPFAM" id="SSF56112">
    <property type="entry name" value="Protein kinase-like (PK-like)"/>
    <property type="match status" value="1"/>
</dbReference>
<dbReference type="GeneID" id="29989735"/>
<accession>A0A2P4Z988</accession>
<evidence type="ECO:0000259" key="1">
    <source>
        <dbReference type="Pfam" id="PF01636"/>
    </source>
</evidence>
<protein>
    <recommendedName>
        <fullName evidence="1">Aminoglycoside phosphotransferase domain-containing protein</fullName>
    </recommendedName>
</protein>
<keyword evidence="3" id="KW-1185">Reference proteome</keyword>
<dbReference type="InterPro" id="IPR002575">
    <property type="entry name" value="Aminoglycoside_PTrfase"/>
</dbReference>
<comment type="caution">
    <text evidence="2">The sequence shown here is derived from an EMBL/GenBank/DDBJ whole genome shotgun (WGS) entry which is preliminary data.</text>
</comment>
<dbReference type="InterPro" id="IPR011009">
    <property type="entry name" value="Kinase-like_dom_sf"/>
</dbReference>
<evidence type="ECO:0000313" key="3">
    <source>
        <dbReference type="Proteomes" id="UP000054821"/>
    </source>
</evidence>
<evidence type="ECO:0000313" key="2">
    <source>
        <dbReference type="EMBL" id="PON20874.1"/>
    </source>
</evidence>
<dbReference type="EMBL" id="JPDN02000059">
    <property type="protein sequence ID" value="PON20874.1"/>
    <property type="molecule type" value="Genomic_DNA"/>
</dbReference>
<reference evidence="2 3" key="1">
    <citation type="journal article" date="2016" name="Genome Announc.">
        <title>Draft Whole-Genome Sequence of Trichoderma gamsii T6085, a Promising Biocontrol Agent of Fusarium Head Blight on Wheat.</title>
        <authorList>
            <person name="Baroncelli R."/>
            <person name="Zapparata A."/>
            <person name="Piaggeschi G."/>
            <person name="Sarrocco S."/>
            <person name="Vannacci G."/>
        </authorList>
    </citation>
    <scope>NUCLEOTIDE SEQUENCE [LARGE SCALE GENOMIC DNA]</scope>
    <source>
        <strain evidence="2 3">T6085</strain>
    </source>
</reference>
<name>A0A2P4Z988_9HYPO</name>
<feature type="domain" description="Aminoglycoside phosphotransferase" evidence="1">
    <location>
        <begin position="107"/>
        <end position="344"/>
    </location>
</feature>
<dbReference type="AlphaFoldDB" id="A0A2P4Z988"/>
<dbReference type="Pfam" id="PF01636">
    <property type="entry name" value="APH"/>
    <property type="match status" value="1"/>
</dbReference>
<dbReference type="STRING" id="398673.A0A2P4Z988"/>
<sequence>MLDPIGSRSPVIAAVTSTSSLPTSRPHIPTPQYLICPGSHSKRPPTLPLQRDCRRCLHSFMDDPDPETFGPLVAITAESLVLLASNIASRCLHLPKSSGKLIARISGSYNITYVVELESVKLVIRVPATGWGSGMTLTAARAMESQVATIRLIRSKTTIPVPEIYALDTTDNNEIGAPYLCMSFIAGKPVSKVWFDDSGILPREELRLRILTSISRIMARFSCFTFDKMGSIMEDGSGSTVIGPLYDWREEEDGGLQVATSGPFDSTSAFLQESMIASSNENVWDKAEAKVFEAIVDCGPTLDSPPGFVLSLPDFDSQNVMVDDQGTVTGLIDWDLAQTMPRFVGYARYPGWITRDWDPLMYGWPKIAESEDSPETLGRYRAYYNAELGKALEWSGDWQFTEKSHMAEAIWIAALHRNNRMEICRKFIQVATGDDTESLDALYDIGAGCYGEEKLSIFKDNLKRLIRREALDTSTLIGEL</sequence>
<proteinExistence type="predicted"/>
<dbReference type="Proteomes" id="UP000054821">
    <property type="component" value="Unassembled WGS sequence"/>
</dbReference>
<dbReference type="Gene3D" id="3.30.200.20">
    <property type="entry name" value="Phosphorylase Kinase, domain 1"/>
    <property type="match status" value="1"/>
</dbReference>
<dbReference type="PANTHER" id="PTHR21310">
    <property type="entry name" value="AMINOGLYCOSIDE PHOSPHOTRANSFERASE-RELATED-RELATED"/>
    <property type="match status" value="1"/>
</dbReference>
<dbReference type="RefSeq" id="XP_018657161.2">
    <property type="nucleotide sequence ID" value="XM_018809652.2"/>
</dbReference>
<dbReference type="InterPro" id="IPR051678">
    <property type="entry name" value="AGP_Transferase"/>
</dbReference>
<dbReference type="PANTHER" id="PTHR21310:SF51">
    <property type="entry name" value="AMINOGLYCOSIDE PHOSPHOTRANSFERASE DOMAIN-CONTAINING PROTEIN"/>
    <property type="match status" value="1"/>
</dbReference>
<organism evidence="2 3">
    <name type="scientific">Trichoderma gamsii</name>
    <dbReference type="NCBI Taxonomy" id="398673"/>
    <lineage>
        <taxon>Eukaryota</taxon>
        <taxon>Fungi</taxon>
        <taxon>Dikarya</taxon>
        <taxon>Ascomycota</taxon>
        <taxon>Pezizomycotina</taxon>
        <taxon>Sordariomycetes</taxon>
        <taxon>Hypocreomycetidae</taxon>
        <taxon>Hypocreales</taxon>
        <taxon>Hypocreaceae</taxon>
        <taxon>Trichoderma</taxon>
    </lineage>
</organism>
<gene>
    <name evidence="2" type="ORF">TGAM01_v210273</name>
</gene>